<evidence type="ECO:0000256" key="1">
    <source>
        <dbReference type="SAM" id="MobiDB-lite"/>
    </source>
</evidence>
<dbReference type="EMBL" id="LAFY01000394">
    <property type="protein sequence ID" value="KJX98601.1"/>
    <property type="molecule type" value="Genomic_DNA"/>
</dbReference>
<evidence type="ECO:0000313" key="2">
    <source>
        <dbReference type="EMBL" id="KJX98601.1"/>
    </source>
</evidence>
<reference evidence="2 3" key="1">
    <citation type="submission" date="2015-03" db="EMBL/GenBank/DDBJ databases">
        <title>RNA-seq based gene annotation and comparative genomics of four Zymoseptoria species reveal species-specific pathogenicity related genes and transposable element activity.</title>
        <authorList>
            <person name="Grandaubert J."/>
            <person name="Bhattacharyya A."/>
            <person name="Stukenbrock E.H."/>
        </authorList>
    </citation>
    <scope>NUCLEOTIDE SEQUENCE [LARGE SCALE GENOMIC DNA]</scope>
    <source>
        <strain evidence="2 3">Zb18110</strain>
    </source>
</reference>
<feature type="region of interest" description="Disordered" evidence="1">
    <location>
        <begin position="87"/>
        <end position="127"/>
    </location>
</feature>
<sequence length="408" mass="45556">MESTFETMVRRDVRSRGHICATLRRFLDDGRSLYQLRRTSKTMRALTDRAPGMLFQQLYAKAPFPSSDRLSTLTSIAAHCHHLAIQIGEPPQTRRNKSGPSKLITRWKKGPSSTIPRKSSTTTLQAMCPHPNPAHLVDRRLGTYLFQHLTHFQTLTLRVHGNPAWPGCTLIESTLITLRLSLERAQVRTLRSLTVSPIHISGILHLRWSPLGAFVEPPSASASAGLWQSLTSLTLHLRNPTHTGELSFAQAITATKLLQDYLGSFSATLRRLQFIWLDAEGPSPLLLDDEAGMETRRVLSWPVLEEFRFGNLTAPYRTLLQLRQRAPNVEVVKALRSTHRGAGVRALGEGAWIRVDVEEMGRRWGGKGDTRASSIYSQEGMGGERSGSSSLSGVEPFVFEGWRVLRLG</sequence>
<proteinExistence type="predicted"/>
<comment type="caution">
    <text evidence="2">The sequence shown here is derived from an EMBL/GenBank/DDBJ whole genome shotgun (WGS) entry which is preliminary data.</text>
</comment>
<dbReference type="Proteomes" id="UP000033647">
    <property type="component" value="Unassembled WGS sequence"/>
</dbReference>
<name>A0A0F4GMI3_9PEZI</name>
<evidence type="ECO:0000313" key="3">
    <source>
        <dbReference type="Proteomes" id="UP000033647"/>
    </source>
</evidence>
<dbReference type="AlphaFoldDB" id="A0A0F4GMI3"/>
<accession>A0A0F4GMI3</accession>
<feature type="region of interest" description="Disordered" evidence="1">
    <location>
        <begin position="364"/>
        <end position="391"/>
    </location>
</feature>
<gene>
    <name evidence="2" type="ORF">TI39_contig402g00012</name>
</gene>
<feature type="compositionally biased region" description="Polar residues" evidence="1">
    <location>
        <begin position="111"/>
        <end position="125"/>
    </location>
</feature>
<organism evidence="2 3">
    <name type="scientific">Zymoseptoria brevis</name>
    <dbReference type="NCBI Taxonomy" id="1047168"/>
    <lineage>
        <taxon>Eukaryota</taxon>
        <taxon>Fungi</taxon>
        <taxon>Dikarya</taxon>
        <taxon>Ascomycota</taxon>
        <taxon>Pezizomycotina</taxon>
        <taxon>Dothideomycetes</taxon>
        <taxon>Dothideomycetidae</taxon>
        <taxon>Mycosphaerellales</taxon>
        <taxon>Mycosphaerellaceae</taxon>
        <taxon>Zymoseptoria</taxon>
    </lineage>
</organism>
<keyword evidence="3" id="KW-1185">Reference proteome</keyword>
<dbReference type="OrthoDB" id="66881at2759"/>
<protein>
    <submittedName>
        <fullName evidence="2">Uncharacterized protein</fullName>
    </submittedName>
</protein>